<comment type="caution">
    <text evidence="2">The sequence shown here is derived from an EMBL/GenBank/DDBJ whole genome shotgun (WGS) entry which is preliminary data.</text>
</comment>
<feature type="domain" description="SnoaL-like" evidence="1">
    <location>
        <begin position="20"/>
        <end position="134"/>
    </location>
</feature>
<organism evidence="2 3">
    <name type="scientific">Formosimonas limnophila</name>
    <dbReference type="NCBI Taxonomy" id="1384487"/>
    <lineage>
        <taxon>Bacteria</taxon>
        <taxon>Pseudomonadati</taxon>
        <taxon>Pseudomonadota</taxon>
        <taxon>Betaproteobacteria</taxon>
        <taxon>Burkholderiales</taxon>
        <taxon>Burkholderiaceae</taxon>
        <taxon>Formosimonas</taxon>
    </lineage>
</organism>
<protein>
    <recommendedName>
        <fullName evidence="1">SnoaL-like domain-containing protein</fullName>
    </recommendedName>
</protein>
<name>A0A8J3CL79_9BURK</name>
<gene>
    <name evidence="2" type="ORF">GCM10009007_00980</name>
</gene>
<proteinExistence type="predicted"/>
<sequence>MSRRLKAPKSLFGSASELEAAFYAALSQGDIEAMMKVWSDDEEIICILPNLPYAQGHIAVHDLWENLFNIGQFKAHILATHTFDNLLTAVHTLLVHIQLTTRSGETQAFNLHTTQVYLKSEQGWRMSVYHATVALDNNKLTDVLPSLLH</sequence>
<dbReference type="InterPro" id="IPR037401">
    <property type="entry name" value="SnoaL-like"/>
</dbReference>
<dbReference type="SUPFAM" id="SSF54427">
    <property type="entry name" value="NTF2-like"/>
    <property type="match status" value="1"/>
</dbReference>
<dbReference type="RefSeq" id="WP_189490246.1">
    <property type="nucleotide sequence ID" value="NZ_BMZG01000001.1"/>
</dbReference>
<dbReference type="InterPro" id="IPR032710">
    <property type="entry name" value="NTF2-like_dom_sf"/>
</dbReference>
<dbReference type="Pfam" id="PF13474">
    <property type="entry name" value="SnoaL_3"/>
    <property type="match status" value="1"/>
</dbReference>
<evidence type="ECO:0000313" key="2">
    <source>
        <dbReference type="EMBL" id="GHA64403.1"/>
    </source>
</evidence>
<evidence type="ECO:0000259" key="1">
    <source>
        <dbReference type="Pfam" id="PF13474"/>
    </source>
</evidence>
<dbReference type="Proteomes" id="UP000614287">
    <property type="component" value="Unassembled WGS sequence"/>
</dbReference>
<dbReference type="Gene3D" id="3.10.450.50">
    <property type="match status" value="1"/>
</dbReference>
<accession>A0A8J3CL79</accession>
<reference evidence="2" key="2">
    <citation type="submission" date="2020-09" db="EMBL/GenBank/DDBJ databases">
        <authorList>
            <person name="Sun Q."/>
            <person name="Kim S."/>
        </authorList>
    </citation>
    <scope>NUCLEOTIDE SEQUENCE</scope>
    <source>
        <strain evidence="2">KCTC 32501</strain>
    </source>
</reference>
<keyword evidence="3" id="KW-1185">Reference proteome</keyword>
<dbReference type="AlphaFoldDB" id="A0A8J3CL79"/>
<evidence type="ECO:0000313" key="3">
    <source>
        <dbReference type="Proteomes" id="UP000614287"/>
    </source>
</evidence>
<dbReference type="EMBL" id="BMZG01000001">
    <property type="protein sequence ID" value="GHA64403.1"/>
    <property type="molecule type" value="Genomic_DNA"/>
</dbReference>
<reference evidence="2" key="1">
    <citation type="journal article" date="2014" name="Int. J. Syst. Evol. Microbiol.">
        <title>Complete genome sequence of Corynebacterium casei LMG S-19264T (=DSM 44701T), isolated from a smear-ripened cheese.</title>
        <authorList>
            <consortium name="US DOE Joint Genome Institute (JGI-PGF)"/>
            <person name="Walter F."/>
            <person name="Albersmeier A."/>
            <person name="Kalinowski J."/>
            <person name="Ruckert C."/>
        </authorList>
    </citation>
    <scope>NUCLEOTIDE SEQUENCE</scope>
    <source>
        <strain evidence="2">KCTC 32501</strain>
    </source>
</reference>